<feature type="region of interest" description="Disordered" evidence="1">
    <location>
        <begin position="63"/>
        <end position="98"/>
    </location>
</feature>
<accession>A0A6G4XAT4</accession>
<dbReference type="Proteomes" id="UP000481109">
    <property type="component" value="Unassembled WGS sequence"/>
</dbReference>
<dbReference type="EMBL" id="JAAKZW010000004">
    <property type="protein sequence ID" value="NGO74635.1"/>
    <property type="molecule type" value="Genomic_DNA"/>
</dbReference>
<protein>
    <recommendedName>
        <fullName evidence="5">M6 family metalloprotease domain-containing protein</fullName>
    </recommendedName>
</protein>
<dbReference type="RefSeq" id="WP_165330145.1">
    <property type="nucleotide sequence ID" value="NZ_JAAKZW010000004.1"/>
</dbReference>
<name>A0A6G4XAT4_9ACTN</name>
<feature type="signal peptide" evidence="2">
    <location>
        <begin position="1"/>
        <end position="45"/>
    </location>
</feature>
<feature type="chain" id="PRO_5026172539" description="M6 family metalloprotease domain-containing protein" evidence="2">
    <location>
        <begin position="46"/>
        <end position="913"/>
    </location>
</feature>
<feature type="region of interest" description="Disordered" evidence="1">
    <location>
        <begin position="809"/>
        <end position="834"/>
    </location>
</feature>
<keyword evidence="4" id="KW-1185">Reference proteome</keyword>
<sequence>MWHVSSVPPGPERRPRARRRARRTAITTLAAASLAVTLLQAPATAQPEGGDPGGAVAKSEAVNAQAAPAPYEMPTYDPAPRTRAEEPPPRPAPESYEDFRPGLRRLLEDLRSGRLNEEAFVNHAYAKLGYLGGVPQHYRDDQLPAEQRVILGMTLGRELAGLGHPVRRSIQNRMAQADILRPLIARQAETPAALAVPLSECGQRGKLPGVFDCLHQSANFSVFYNAAGDNAVNPYDGSGDAAQGDVQDNGVPNYVERMTRSLEEGRKTYSSLGYAPREDHDKKVTLFLGSTHVEPGVGFVQPYELADANIIHIGTDFDSSDVAEEFYLPRHELFHSMQYKYVGWSLIWNMRSLNAWMEATAEWGAHQAVAADPAVPSGSRYIYANDLDEFLARPEEELTKQDGFGGGRQYGAFIFAEFLDERLGADAIRHSWERIEDAWFPDGATEIRDMITDDYDRDVHEEIRVFGVANYQLCGGSTAADYGSYWRYQDGDADDWCSALGTTGADGPLAVARPKHETITLPADGKASGKWTVKGGGVHYVDLVGQADPSKLWNMAVRTMQDDDKRLTFTVVNWEKIPRRCLADDKSAREEDKTLDTRIGGNCNVVTLMISHGRPGDGEEEGRWETKYTSLFGGSVGTTDVQIGVQPGGNLITQGGTPSAGTKTTEVGLRHRPTNYEAVSAVACHCEGWGIQVTPPGGVGQWSGWSHGVQGLSENAEITEFTTTPTTAKSTVRLVGTDYPVYVTHEYRPSARPELYDVTVTVTSLAPPGDQPHISYRRVVDWDVEPTPLKEYVTLKADHPKVEFASDYGLAGPDPGSGRPKLHHEGSFTDAGPYDQGTVLDVSVPVEPVPGNPNAGLVGEFHLYYGAAATEAKALEALNAVNAPVYSLAKPSTPGNPGSGAPATFVLGYRPVT</sequence>
<evidence type="ECO:0000313" key="4">
    <source>
        <dbReference type="Proteomes" id="UP000481109"/>
    </source>
</evidence>
<evidence type="ECO:0000256" key="1">
    <source>
        <dbReference type="SAM" id="MobiDB-lite"/>
    </source>
</evidence>
<comment type="caution">
    <text evidence="3">The sequence shown here is derived from an EMBL/GenBank/DDBJ whole genome shotgun (WGS) entry which is preliminary data.</text>
</comment>
<evidence type="ECO:0000313" key="3">
    <source>
        <dbReference type="EMBL" id="NGO74635.1"/>
    </source>
</evidence>
<gene>
    <name evidence="3" type="ORF">G6045_02880</name>
</gene>
<proteinExistence type="predicted"/>
<keyword evidence="2" id="KW-0732">Signal</keyword>
<evidence type="ECO:0000256" key="2">
    <source>
        <dbReference type="SAM" id="SignalP"/>
    </source>
</evidence>
<feature type="region of interest" description="Disordered" evidence="1">
    <location>
        <begin position="1"/>
        <end position="23"/>
    </location>
</feature>
<reference evidence="3 4" key="1">
    <citation type="submission" date="2020-02" db="EMBL/GenBank/DDBJ databases">
        <title>Whole-genome analyses of novel actinobacteria.</title>
        <authorList>
            <person name="Sahin N."/>
            <person name="Tokatli A."/>
        </authorList>
    </citation>
    <scope>NUCLEOTIDE SEQUENCE [LARGE SCALE GENOMIC DNA]</scope>
    <source>
        <strain evidence="3 4">YC504</strain>
    </source>
</reference>
<organism evidence="3 4">
    <name type="scientific">Streptomyces mesophilus</name>
    <dbReference type="NCBI Taxonomy" id="1775132"/>
    <lineage>
        <taxon>Bacteria</taxon>
        <taxon>Bacillati</taxon>
        <taxon>Actinomycetota</taxon>
        <taxon>Actinomycetes</taxon>
        <taxon>Kitasatosporales</taxon>
        <taxon>Streptomycetaceae</taxon>
        <taxon>Streptomyces</taxon>
    </lineage>
</organism>
<evidence type="ECO:0008006" key="5">
    <source>
        <dbReference type="Google" id="ProtNLM"/>
    </source>
</evidence>
<dbReference type="AlphaFoldDB" id="A0A6G4XAT4"/>